<dbReference type="Proteomes" id="UP000054893">
    <property type="component" value="Unassembled WGS sequence"/>
</dbReference>
<dbReference type="RefSeq" id="WP_060818610.1">
    <property type="nucleotide sequence ID" value="NZ_FCOC02000004.1"/>
</dbReference>
<proteinExistence type="predicted"/>
<accession>A0A158G1S9</accession>
<name>A0A158G1S9_CABSO</name>
<evidence type="ECO:0000313" key="2">
    <source>
        <dbReference type="Proteomes" id="UP000054893"/>
    </source>
</evidence>
<evidence type="ECO:0000313" key="1">
    <source>
        <dbReference type="EMBL" id="SAL25883.1"/>
    </source>
</evidence>
<sequence>MRKISETKAFDLSIAAIRTAQGKGNPEDFATGTPEWQSAQLGVMQDTLRIIDLLRTERKAALRGNIDKRYIAGKERARK</sequence>
<reference evidence="1 2" key="1">
    <citation type="submission" date="2016-01" db="EMBL/GenBank/DDBJ databases">
        <authorList>
            <person name="Oliw E.H."/>
        </authorList>
    </citation>
    <scope>NUCLEOTIDE SEQUENCE [LARGE SCALE GENOMIC DNA]</scope>
    <source>
        <strain evidence="1">LMG 22029</strain>
    </source>
</reference>
<protein>
    <submittedName>
        <fullName evidence="1">Uncharacterized protein</fullName>
    </submittedName>
</protein>
<dbReference type="AlphaFoldDB" id="A0A158G1S9"/>
<organism evidence="1 2">
    <name type="scientific">Caballeronia sordidicola</name>
    <name type="common">Burkholderia sordidicola</name>
    <dbReference type="NCBI Taxonomy" id="196367"/>
    <lineage>
        <taxon>Bacteria</taxon>
        <taxon>Pseudomonadati</taxon>
        <taxon>Pseudomonadota</taxon>
        <taxon>Betaproteobacteria</taxon>
        <taxon>Burkholderiales</taxon>
        <taxon>Burkholderiaceae</taxon>
        <taxon>Caballeronia</taxon>
    </lineage>
</organism>
<dbReference type="EMBL" id="FCOC02000004">
    <property type="protein sequence ID" value="SAL25883.1"/>
    <property type="molecule type" value="Genomic_DNA"/>
</dbReference>
<dbReference type="OrthoDB" id="9134404at2"/>
<gene>
    <name evidence="1" type="ORF">AWB64_02108</name>
</gene>